<keyword evidence="5" id="KW-1185">Reference proteome</keyword>
<comment type="caution">
    <text evidence="3">The sequence shown here is derived from an EMBL/GenBank/DDBJ whole genome shotgun (WGS) entry which is preliminary data.</text>
</comment>
<dbReference type="SMART" id="SM00365">
    <property type="entry name" value="LRR_SD22"/>
    <property type="match status" value="6"/>
</dbReference>
<dbReference type="PROSITE" id="PS51450">
    <property type="entry name" value="LRR"/>
    <property type="match status" value="5"/>
</dbReference>
<keyword evidence="2" id="KW-0677">Repeat</keyword>
<dbReference type="Pfam" id="PF13855">
    <property type="entry name" value="LRR_8"/>
    <property type="match status" value="1"/>
</dbReference>
<organism evidence="3">
    <name type="scientific">Hexamita inflata</name>
    <dbReference type="NCBI Taxonomy" id="28002"/>
    <lineage>
        <taxon>Eukaryota</taxon>
        <taxon>Metamonada</taxon>
        <taxon>Diplomonadida</taxon>
        <taxon>Hexamitidae</taxon>
        <taxon>Hexamitinae</taxon>
        <taxon>Hexamita</taxon>
    </lineage>
</organism>
<evidence type="ECO:0000313" key="3">
    <source>
        <dbReference type="EMBL" id="CAI9936339.1"/>
    </source>
</evidence>
<dbReference type="PANTHER" id="PTHR46652">
    <property type="entry name" value="LEUCINE-RICH REPEAT AND IQ DOMAIN-CONTAINING PROTEIN 1-RELATED"/>
    <property type="match status" value="1"/>
</dbReference>
<accession>A0AA86U168</accession>
<dbReference type="Pfam" id="PF12799">
    <property type="entry name" value="LRR_4"/>
    <property type="match status" value="1"/>
</dbReference>
<dbReference type="EMBL" id="CAXDID020000267">
    <property type="protein sequence ID" value="CAL6067343.1"/>
    <property type="molecule type" value="Genomic_DNA"/>
</dbReference>
<dbReference type="Proteomes" id="UP001642409">
    <property type="component" value="Unassembled WGS sequence"/>
</dbReference>
<sequence length="353" mass="40734">MLNDAFQHNHEQDDLNNKINSTYTQYELEMAKKYKSEVSYEELEIYKDKNLFQFQFVDQLKVKNLVLYGCFSLVFDKVPVNIVELTVNECKLKSILGIQFMTNLKCLDLSNNMLADIQPLNSLVQLLQLHINENKLVNIQPLSTLKQLHSLCLANNRIVDLQPIKQLRRLLSLDLSHNSIQSVLCLQNLTLLQSLNLSFNNIQDITGLTPLSSLQALNLDYNLLIDISPLTFLPLRSLDVYSNRIVDVCPIYAHTFVHLFMSNNYITNSYLLSAHNNYSDYSLNNQNPPTKSLVLFQKKLRAVYFGLKNVNLFVNKRTLKIKNGKLKINAAVLNLKMQLMELFEQMIQKFGLL</sequence>
<dbReference type="EMBL" id="CATOUU010000635">
    <property type="protein sequence ID" value="CAI9936339.1"/>
    <property type="molecule type" value="Genomic_DNA"/>
</dbReference>
<reference evidence="4 5" key="2">
    <citation type="submission" date="2024-07" db="EMBL/GenBank/DDBJ databases">
        <authorList>
            <person name="Akdeniz Z."/>
        </authorList>
    </citation>
    <scope>NUCLEOTIDE SEQUENCE [LARGE SCALE GENOMIC DNA]</scope>
</reference>
<keyword evidence="1" id="KW-0433">Leucine-rich repeat</keyword>
<dbReference type="SUPFAM" id="SSF52058">
    <property type="entry name" value="L domain-like"/>
    <property type="match status" value="1"/>
</dbReference>
<reference evidence="3" key="1">
    <citation type="submission" date="2023-06" db="EMBL/GenBank/DDBJ databases">
        <authorList>
            <person name="Kurt Z."/>
        </authorList>
    </citation>
    <scope>NUCLEOTIDE SEQUENCE</scope>
</reference>
<dbReference type="InterPro" id="IPR003591">
    <property type="entry name" value="Leu-rich_rpt_typical-subtyp"/>
</dbReference>
<dbReference type="InterPro" id="IPR050836">
    <property type="entry name" value="SDS22/Internalin_LRR"/>
</dbReference>
<name>A0AA86U168_9EUKA</name>
<dbReference type="InterPro" id="IPR032675">
    <property type="entry name" value="LRR_dom_sf"/>
</dbReference>
<dbReference type="PRINTS" id="PR00019">
    <property type="entry name" value="LEURICHRPT"/>
</dbReference>
<gene>
    <name evidence="3" type="ORF">HINF_LOCUS23984</name>
    <name evidence="4" type="ORF">HINF_LOCUS52978</name>
</gene>
<dbReference type="AlphaFoldDB" id="A0AA86U168"/>
<evidence type="ECO:0000313" key="5">
    <source>
        <dbReference type="Proteomes" id="UP001642409"/>
    </source>
</evidence>
<evidence type="ECO:0000313" key="4">
    <source>
        <dbReference type="EMBL" id="CAL6067343.1"/>
    </source>
</evidence>
<protein>
    <submittedName>
        <fullName evidence="3">LPXTG cell wall anchor domain-containing protein</fullName>
    </submittedName>
    <submittedName>
        <fullName evidence="4">LPXTG_cell wall anchor domain-containing protein</fullName>
    </submittedName>
</protein>
<dbReference type="Gene3D" id="3.80.10.10">
    <property type="entry name" value="Ribonuclease Inhibitor"/>
    <property type="match status" value="1"/>
</dbReference>
<dbReference type="PANTHER" id="PTHR46652:SF3">
    <property type="entry name" value="LEUCINE-RICH REPEAT-CONTAINING PROTEIN 9"/>
    <property type="match status" value="1"/>
</dbReference>
<proteinExistence type="predicted"/>
<evidence type="ECO:0000256" key="1">
    <source>
        <dbReference type="ARBA" id="ARBA00022614"/>
    </source>
</evidence>
<dbReference type="SMART" id="SM00369">
    <property type="entry name" value="LRR_TYP"/>
    <property type="match status" value="5"/>
</dbReference>
<dbReference type="InterPro" id="IPR025875">
    <property type="entry name" value="Leu-rich_rpt_4"/>
</dbReference>
<dbReference type="InterPro" id="IPR001611">
    <property type="entry name" value="Leu-rich_rpt"/>
</dbReference>
<evidence type="ECO:0000256" key="2">
    <source>
        <dbReference type="ARBA" id="ARBA00022737"/>
    </source>
</evidence>